<proteinExistence type="predicted"/>
<dbReference type="GO" id="GO:0000976">
    <property type="term" value="F:transcription cis-regulatory region binding"/>
    <property type="evidence" value="ECO:0007669"/>
    <property type="project" value="TreeGrafter"/>
</dbReference>
<protein>
    <submittedName>
        <fullName evidence="6">Transcriptional regulator, TetR family</fullName>
    </submittedName>
</protein>
<dbReference type="EMBL" id="FQZM01000008">
    <property type="protein sequence ID" value="SHI63194.1"/>
    <property type="molecule type" value="Genomic_DNA"/>
</dbReference>
<dbReference type="GO" id="GO:0003700">
    <property type="term" value="F:DNA-binding transcription factor activity"/>
    <property type="evidence" value="ECO:0007669"/>
    <property type="project" value="TreeGrafter"/>
</dbReference>
<dbReference type="PRINTS" id="PR00455">
    <property type="entry name" value="HTHTETR"/>
</dbReference>
<keyword evidence="3" id="KW-0804">Transcription</keyword>
<dbReference type="InterPro" id="IPR036271">
    <property type="entry name" value="Tet_transcr_reg_TetR-rel_C_sf"/>
</dbReference>
<dbReference type="STRING" id="1121432.SAMN02745219_00722"/>
<evidence type="ECO:0000313" key="7">
    <source>
        <dbReference type="Proteomes" id="UP000184529"/>
    </source>
</evidence>
<dbReference type="InterPro" id="IPR009057">
    <property type="entry name" value="Homeodomain-like_sf"/>
</dbReference>
<keyword evidence="1" id="KW-0805">Transcription regulation</keyword>
<accession>A0A1M6CQX2</accession>
<dbReference type="Proteomes" id="UP000184529">
    <property type="component" value="Unassembled WGS sequence"/>
</dbReference>
<dbReference type="Gene3D" id="1.10.357.10">
    <property type="entry name" value="Tetracycline Repressor, domain 2"/>
    <property type="match status" value="1"/>
</dbReference>
<feature type="DNA-binding region" description="H-T-H motif" evidence="4">
    <location>
        <begin position="37"/>
        <end position="56"/>
    </location>
</feature>
<dbReference type="RefSeq" id="WP_072867401.1">
    <property type="nucleotide sequence ID" value="NZ_FQZM01000008.1"/>
</dbReference>
<dbReference type="PANTHER" id="PTHR30055:SF234">
    <property type="entry name" value="HTH-TYPE TRANSCRIPTIONAL REGULATOR BETI"/>
    <property type="match status" value="1"/>
</dbReference>
<dbReference type="OrthoDB" id="9785164at2"/>
<dbReference type="Pfam" id="PF00440">
    <property type="entry name" value="TetR_N"/>
    <property type="match status" value="1"/>
</dbReference>
<evidence type="ECO:0000256" key="2">
    <source>
        <dbReference type="ARBA" id="ARBA00023125"/>
    </source>
</evidence>
<evidence type="ECO:0000259" key="5">
    <source>
        <dbReference type="PROSITE" id="PS50977"/>
    </source>
</evidence>
<dbReference type="SUPFAM" id="SSF46689">
    <property type="entry name" value="Homeodomain-like"/>
    <property type="match status" value="1"/>
</dbReference>
<evidence type="ECO:0000313" key="6">
    <source>
        <dbReference type="EMBL" id="SHI63194.1"/>
    </source>
</evidence>
<organism evidence="6 7">
    <name type="scientific">Desulfofundulus thermosubterraneus DSM 16057</name>
    <dbReference type="NCBI Taxonomy" id="1121432"/>
    <lineage>
        <taxon>Bacteria</taxon>
        <taxon>Bacillati</taxon>
        <taxon>Bacillota</taxon>
        <taxon>Clostridia</taxon>
        <taxon>Eubacteriales</taxon>
        <taxon>Peptococcaceae</taxon>
        <taxon>Desulfofundulus</taxon>
    </lineage>
</organism>
<reference evidence="7" key="1">
    <citation type="submission" date="2016-11" db="EMBL/GenBank/DDBJ databases">
        <authorList>
            <person name="Varghese N."/>
            <person name="Submissions S."/>
        </authorList>
    </citation>
    <scope>NUCLEOTIDE SEQUENCE [LARGE SCALE GENOMIC DNA]</scope>
    <source>
        <strain evidence="7">DSM 16057</strain>
    </source>
</reference>
<keyword evidence="7" id="KW-1185">Reference proteome</keyword>
<dbReference type="PROSITE" id="PS50977">
    <property type="entry name" value="HTH_TETR_2"/>
    <property type="match status" value="1"/>
</dbReference>
<dbReference type="InterPro" id="IPR001647">
    <property type="entry name" value="HTH_TetR"/>
</dbReference>
<evidence type="ECO:0000256" key="3">
    <source>
        <dbReference type="ARBA" id="ARBA00023163"/>
    </source>
</evidence>
<dbReference type="AlphaFoldDB" id="A0A1M6CQX2"/>
<keyword evidence="2 4" id="KW-0238">DNA-binding</keyword>
<dbReference type="PANTHER" id="PTHR30055">
    <property type="entry name" value="HTH-TYPE TRANSCRIPTIONAL REGULATOR RUTR"/>
    <property type="match status" value="1"/>
</dbReference>
<name>A0A1M6CQX2_9FIRM</name>
<evidence type="ECO:0000256" key="1">
    <source>
        <dbReference type="ARBA" id="ARBA00023015"/>
    </source>
</evidence>
<dbReference type="SUPFAM" id="SSF48498">
    <property type="entry name" value="Tetracyclin repressor-like, C-terminal domain"/>
    <property type="match status" value="1"/>
</dbReference>
<sequence>MKKDKLSRKEREQLQRRAEILQAALELFSQKGYHNVSMHEIAVRAEFAVGTLYKFFKNKEELYKEILMQTAMLFYSALSKALEEKGDEYARVKNFLKTKCKLFMENILSVRLYFSVSGAGVSFNVRRGLETELRSFYDQLIQKLAAVFEKGIQKKIFRPLDPYYLALALDSISNAFLFCWMENPDRHPVDTDLIEEIFFERIYLVHR</sequence>
<feature type="domain" description="HTH tetR-type" evidence="5">
    <location>
        <begin position="14"/>
        <end position="74"/>
    </location>
</feature>
<dbReference type="InterPro" id="IPR050109">
    <property type="entry name" value="HTH-type_TetR-like_transc_reg"/>
</dbReference>
<evidence type="ECO:0000256" key="4">
    <source>
        <dbReference type="PROSITE-ProRule" id="PRU00335"/>
    </source>
</evidence>
<gene>
    <name evidence="6" type="ORF">SAMN02745219_00722</name>
</gene>